<organism evidence="1 2">
    <name type="scientific">Trichinella britovi</name>
    <name type="common">Parasitic roundworm</name>
    <dbReference type="NCBI Taxonomy" id="45882"/>
    <lineage>
        <taxon>Eukaryota</taxon>
        <taxon>Metazoa</taxon>
        <taxon>Ecdysozoa</taxon>
        <taxon>Nematoda</taxon>
        <taxon>Enoplea</taxon>
        <taxon>Dorylaimia</taxon>
        <taxon>Trichinellida</taxon>
        <taxon>Trichinellidae</taxon>
        <taxon>Trichinella</taxon>
    </lineage>
</organism>
<accession>A0A0V1DBU1</accession>
<protein>
    <submittedName>
        <fullName evidence="1">Uncharacterized protein</fullName>
    </submittedName>
</protein>
<dbReference type="AlphaFoldDB" id="A0A0V1DBU1"/>
<reference evidence="1 2" key="1">
    <citation type="submission" date="2015-01" db="EMBL/GenBank/DDBJ databases">
        <title>Evolution of Trichinella species and genotypes.</title>
        <authorList>
            <person name="Korhonen P.K."/>
            <person name="Edoardo P."/>
            <person name="Giuseppe L.R."/>
            <person name="Gasser R.B."/>
        </authorList>
    </citation>
    <scope>NUCLEOTIDE SEQUENCE [LARGE SCALE GENOMIC DNA]</scope>
    <source>
        <strain evidence="1">ISS120</strain>
    </source>
</reference>
<gene>
    <name evidence="1" type="ORF">T03_14136</name>
</gene>
<proteinExistence type="predicted"/>
<evidence type="ECO:0000313" key="2">
    <source>
        <dbReference type="Proteomes" id="UP000054653"/>
    </source>
</evidence>
<sequence>MKTFERSHFIPISEQFEMFGFLLKEEIYHKTEQNVWTNNNSNSFAKTYPSIWKMLPSVPILFINELLRKAYILQKEHFIMEKEYCCSFCPHI</sequence>
<keyword evidence="2" id="KW-1185">Reference proteome</keyword>
<name>A0A0V1DBU1_TRIBR</name>
<comment type="caution">
    <text evidence="1">The sequence shown here is derived from an EMBL/GenBank/DDBJ whole genome shotgun (WGS) entry which is preliminary data.</text>
</comment>
<dbReference type="OrthoDB" id="10346386at2759"/>
<dbReference type="EMBL" id="JYDI01000016">
    <property type="protein sequence ID" value="KRY58986.1"/>
    <property type="molecule type" value="Genomic_DNA"/>
</dbReference>
<evidence type="ECO:0000313" key="1">
    <source>
        <dbReference type="EMBL" id="KRY58986.1"/>
    </source>
</evidence>
<dbReference type="Proteomes" id="UP000054653">
    <property type="component" value="Unassembled WGS sequence"/>
</dbReference>